<evidence type="ECO:0000259" key="5">
    <source>
        <dbReference type="PROSITE" id="PS51194"/>
    </source>
</evidence>
<dbReference type="InterPro" id="IPR000330">
    <property type="entry name" value="SNF2_N"/>
</dbReference>
<dbReference type="GO" id="GO:0006974">
    <property type="term" value="P:DNA damage response"/>
    <property type="evidence" value="ECO:0007669"/>
    <property type="project" value="TreeGrafter"/>
</dbReference>
<dbReference type="InterPro" id="IPR014001">
    <property type="entry name" value="Helicase_ATP-bd"/>
</dbReference>
<dbReference type="EMBL" id="LT551814">
    <property type="protein sequence ID" value="SAL97586.1"/>
    <property type="molecule type" value="Genomic_DNA"/>
</dbReference>
<dbReference type="GO" id="GO:0005524">
    <property type="term" value="F:ATP binding"/>
    <property type="evidence" value="ECO:0007669"/>
    <property type="project" value="InterPro"/>
</dbReference>
<name>A0A168LVR1_ABSGL</name>
<dbReference type="SMART" id="SM00487">
    <property type="entry name" value="DEXDc"/>
    <property type="match status" value="1"/>
</dbReference>
<keyword evidence="3" id="KW-0067">ATP-binding</keyword>
<evidence type="ECO:0000256" key="1">
    <source>
        <dbReference type="ARBA" id="ARBA00022741"/>
    </source>
</evidence>
<dbReference type="Gene3D" id="3.40.50.10810">
    <property type="entry name" value="Tandem AAA-ATPase domain"/>
    <property type="match status" value="1"/>
</dbReference>
<dbReference type="FunCoup" id="A0A168LVR1">
    <property type="interactions" value="553"/>
</dbReference>
<protein>
    <recommendedName>
        <fullName evidence="8">Helicase ATP-binding domain-containing protein</fullName>
    </recommendedName>
</protein>
<evidence type="ECO:0000259" key="4">
    <source>
        <dbReference type="PROSITE" id="PS51192"/>
    </source>
</evidence>
<dbReference type="OrthoDB" id="5330228at2759"/>
<dbReference type="STRING" id="4829.A0A168LVR1"/>
<dbReference type="GO" id="GO:0016787">
    <property type="term" value="F:hydrolase activity"/>
    <property type="evidence" value="ECO:0007669"/>
    <property type="project" value="UniProtKB-KW"/>
</dbReference>
<evidence type="ECO:0000256" key="2">
    <source>
        <dbReference type="ARBA" id="ARBA00022801"/>
    </source>
</evidence>
<dbReference type="InParanoid" id="A0A168LVR1"/>
<dbReference type="GO" id="GO:0005634">
    <property type="term" value="C:nucleus"/>
    <property type="evidence" value="ECO:0007669"/>
    <property type="project" value="TreeGrafter"/>
</dbReference>
<gene>
    <name evidence="6" type="primary">ABSGL_03084.1 scaffold 4127</name>
</gene>
<keyword evidence="7" id="KW-1185">Reference proteome</keyword>
<accession>A0A168LVR1</accession>
<dbReference type="Proteomes" id="UP000078561">
    <property type="component" value="Unassembled WGS sequence"/>
</dbReference>
<keyword evidence="2" id="KW-0378">Hydrolase</keyword>
<dbReference type="SUPFAM" id="SSF52540">
    <property type="entry name" value="P-loop containing nucleoside triphosphate hydrolases"/>
    <property type="match status" value="2"/>
</dbReference>
<dbReference type="PANTHER" id="PTHR45865:SF1">
    <property type="entry name" value="E3 UBIQUITIN-PROTEIN LIGASE SHPRH"/>
    <property type="match status" value="1"/>
</dbReference>
<dbReference type="InterPro" id="IPR038718">
    <property type="entry name" value="SNF2-like_sf"/>
</dbReference>
<dbReference type="PANTHER" id="PTHR45865">
    <property type="entry name" value="E3 UBIQUITIN-PROTEIN LIGASE SHPRH FAMILY MEMBER"/>
    <property type="match status" value="1"/>
</dbReference>
<evidence type="ECO:0000313" key="7">
    <source>
        <dbReference type="Proteomes" id="UP000078561"/>
    </source>
</evidence>
<evidence type="ECO:0000256" key="3">
    <source>
        <dbReference type="ARBA" id="ARBA00022840"/>
    </source>
</evidence>
<dbReference type="Pfam" id="PF00271">
    <property type="entry name" value="Helicase_C"/>
    <property type="match status" value="1"/>
</dbReference>
<evidence type="ECO:0008006" key="8">
    <source>
        <dbReference type="Google" id="ProtNLM"/>
    </source>
</evidence>
<dbReference type="GO" id="GO:0061630">
    <property type="term" value="F:ubiquitin protein ligase activity"/>
    <property type="evidence" value="ECO:0007669"/>
    <property type="project" value="TreeGrafter"/>
</dbReference>
<dbReference type="InterPro" id="IPR059033">
    <property type="entry name" value="C144_05_dom"/>
</dbReference>
<dbReference type="OMA" id="KAVFFCA"/>
<keyword evidence="1" id="KW-0547">Nucleotide-binding</keyword>
<dbReference type="Gene3D" id="3.40.50.300">
    <property type="entry name" value="P-loop containing nucleotide triphosphate hydrolases"/>
    <property type="match status" value="1"/>
</dbReference>
<dbReference type="InterPro" id="IPR052583">
    <property type="entry name" value="ATP-helicase/E3_Ub-Ligase"/>
</dbReference>
<dbReference type="GO" id="GO:0000209">
    <property type="term" value="P:protein polyubiquitination"/>
    <property type="evidence" value="ECO:0007669"/>
    <property type="project" value="TreeGrafter"/>
</dbReference>
<dbReference type="PROSITE" id="PS51192">
    <property type="entry name" value="HELICASE_ATP_BIND_1"/>
    <property type="match status" value="1"/>
</dbReference>
<organism evidence="6">
    <name type="scientific">Absidia glauca</name>
    <name type="common">Pin mould</name>
    <dbReference type="NCBI Taxonomy" id="4829"/>
    <lineage>
        <taxon>Eukaryota</taxon>
        <taxon>Fungi</taxon>
        <taxon>Fungi incertae sedis</taxon>
        <taxon>Mucoromycota</taxon>
        <taxon>Mucoromycotina</taxon>
        <taxon>Mucoromycetes</taxon>
        <taxon>Mucorales</taxon>
        <taxon>Cunninghamellaceae</taxon>
        <taxon>Absidia</taxon>
    </lineage>
</organism>
<feature type="domain" description="Helicase C-terminal" evidence="5">
    <location>
        <begin position="1215"/>
        <end position="1372"/>
    </location>
</feature>
<feature type="domain" description="Helicase ATP-binding" evidence="4">
    <location>
        <begin position="314"/>
        <end position="515"/>
    </location>
</feature>
<dbReference type="InterPro" id="IPR001650">
    <property type="entry name" value="Helicase_C-like"/>
</dbReference>
<evidence type="ECO:0000313" key="6">
    <source>
        <dbReference type="EMBL" id="SAL97586.1"/>
    </source>
</evidence>
<reference evidence="6" key="1">
    <citation type="submission" date="2016-04" db="EMBL/GenBank/DDBJ databases">
        <authorList>
            <person name="Evans L.H."/>
            <person name="Alamgir A."/>
            <person name="Owens N."/>
            <person name="Weber N.D."/>
            <person name="Virtaneva K."/>
            <person name="Barbian K."/>
            <person name="Babar A."/>
            <person name="Rosenke K."/>
        </authorList>
    </citation>
    <scope>NUCLEOTIDE SEQUENCE [LARGE SCALE GENOMIC DNA]</scope>
    <source>
        <strain evidence="6">CBS 101.48</strain>
    </source>
</reference>
<dbReference type="InterPro" id="IPR027417">
    <property type="entry name" value="P-loop_NTPase"/>
</dbReference>
<dbReference type="Pfam" id="PF26021">
    <property type="entry name" value="Ferritin_C144_05"/>
    <property type="match status" value="1"/>
</dbReference>
<dbReference type="InterPro" id="IPR049730">
    <property type="entry name" value="SNF2/RAD54-like_C"/>
</dbReference>
<dbReference type="CDD" id="cd18793">
    <property type="entry name" value="SF2_C_SNF"/>
    <property type="match status" value="1"/>
</dbReference>
<proteinExistence type="predicted"/>
<dbReference type="Pfam" id="PF00176">
    <property type="entry name" value="SNF2-rel_dom"/>
    <property type="match status" value="1"/>
</dbReference>
<dbReference type="PROSITE" id="PS51194">
    <property type="entry name" value="HELICASE_CTER"/>
    <property type="match status" value="1"/>
</dbReference>
<sequence length="1391" mass="158840">MPSGSLNAWINKRRTAPHYTSPSNEGDNTNDQARAVKRQKTTSTLQQQQQQQLVAVGQVAFPFYCANPAPMLMDTLMKEPLRDCWTCLDGSYVEQEANLTIFTVHDHQLVLENNVYLSSTFTATSSTAVGDCSTRVDKQLFVNLAKLYNLNVLTTLDLTLERCNGQSSNTNNYVFTLTFGADIDHRYTRKQLFLLLFPYLYPTSGECSFGGQIPIDEFYRHLQPPVSNTLLTKCQTPGLAPTLTPFQSQNVEWMVNREGLSILDDGSLQDNTTRLPDQVPFLWERLVVTTSGQLLYINRVSGRILSSWTQELEEKRDRIYRGGILADEMGLGKTVSTIALILLNTSTTSTNIYNQINDAGLRKTGATLIVTPGTIIHQWASEFKRHAPGLQVSLYSGIKTIPDGVETRDYADTLASNDIVLTTYEVLKNEIHYARNLSARPRRHGIKHVARRSPLVQILWWRCVVDEAQQVESSVSNAAEMACLIPRYYSWGVTGTPLKASNYSDLYGLFVFLDQFGDINKTRFREMYISPGQQPAFMQFTQQIMRRNMKHLLQGQIHIPKQHRHVIKISFSTIEQHYYNDLHDMCRQEADPGWLDSIAWVKPASSSPNYTKYLDSTRALRKWLTTLRETCVYPAFLGKDSDEDVHSLGQVLDIMIQKSKDTIEEAQVLLANYKLRNGGMHELQLEGWDIPLMMYMEWLPHVEEQVKIHGTKVTEARHANQLNKQQQSSNSGDSDSNKDSKILKALLAAHTTWQNILHRYYFYIAGVYHMLDNKEKEDEYYDKAADTRRQILARPQEKVRASVKEVEKVDHRLMSGGMVSFSPQKETLLLTDDFLTRVDDLTETMNQQMAVITEWRMLLKTFLASNLVDSSGGDDVKGDEYDNSLIIQEKCDIYQDIYQDILRDRHYWVNGVWQAPRVANLQEDNDARYNDTQNEEIKCLREDLDQLRQKLAPSNGTSLRELLAKLRELASGQNTMHKVEQHLIQAELTRLAREFKQQKDIQDALEAEYRKLSNLANHRIEYYRALQQISDHVGIWECQYPHVEIDELDFKMTMLQDKIAEQSSRQRYLENIAKEKQGQKEGDANEQDLFCLICNEHFTTGIVTHCGHLVRDDAGRPILMDLTCRHLFYLSLSLSLISTVMYVLIRGSEQVIDVLSVALHMVCGDDTAGRTGAAGGGKQLECRAYHECFAGNRKSQYPNRTRVVVVLCVGAKLDNVIRHIKYIQQKNNGKCLVFSQWNRLLGLMSKGLTKNGLGHVNLTVKKTDNSIERFRSDPDINVMLLHARSHSSGLTLLEAKTVFIIEPVLNESLEKQAIGRVHRIGQTEETSVFWYIVRDTIEERIQAIHSAKQRHRHTNNNLEIESAVVTPLTSLSEGGGEYVTDEDLQKCFTQE</sequence>